<organism evidence="1 2">
    <name type="scientific">Paraburkholderia caribensis MBA4</name>
    <dbReference type="NCBI Taxonomy" id="1323664"/>
    <lineage>
        <taxon>Bacteria</taxon>
        <taxon>Pseudomonadati</taxon>
        <taxon>Pseudomonadota</taxon>
        <taxon>Betaproteobacteria</taxon>
        <taxon>Burkholderiales</taxon>
        <taxon>Burkholderiaceae</taxon>
        <taxon>Paraburkholderia</taxon>
    </lineage>
</organism>
<name>A0A0P0RJI8_9BURK</name>
<accession>A0A0P0RJI8</accession>
<protein>
    <submittedName>
        <fullName evidence="1">Uncharacterized protein</fullName>
    </submittedName>
</protein>
<reference evidence="1 2" key="1">
    <citation type="journal article" date="2014" name="Genome Announc.">
        <title>Draft Genome Sequence of the Haloacid-Degrading Burkholderia caribensis Strain MBA4.</title>
        <authorList>
            <person name="Pan Y."/>
            <person name="Kong K.F."/>
            <person name="Tsang J.S."/>
        </authorList>
    </citation>
    <scope>NUCLEOTIDE SEQUENCE [LARGE SCALE GENOMIC DNA]</scope>
    <source>
        <strain evidence="1 2">MBA4</strain>
    </source>
</reference>
<gene>
    <name evidence="1" type="ORF">K788_0000074</name>
</gene>
<proteinExistence type="predicted"/>
<evidence type="ECO:0000313" key="2">
    <source>
        <dbReference type="Proteomes" id="UP000019146"/>
    </source>
</evidence>
<dbReference type="Proteomes" id="UP000019146">
    <property type="component" value="Chromosome 2"/>
</dbReference>
<dbReference type="AlphaFoldDB" id="A0A0P0RJI8"/>
<sequence length="40" mass="4213">MPFIKKPMGPIAVIFPHAYVGIEARSIAASRDASGANRTA</sequence>
<dbReference type="EMBL" id="CP012747">
    <property type="protein sequence ID" value="ALL68924.1"/>
    <property type="molecule type" value="Genomic_DNA"/>
</dbReference>
<evidence type="ECO:0000313" key="1">
    <source>
        <dbReference type="EMBL" id="ALL68924.1"/>
    </source>
</evidence>
<dbReference type="KEGG" id="bcai:K788_0000074"/>